<evidence type="ECO:0000256" key="1">
    <source>
        <dbReference type="SAM" id="Phobius"/>
    </source>
</evidence>
<organism evidence="2 3">
    <name type="scientific">Plesiocystis pacifica SIR-1</name>
    <dbReference type="NCBI Taxonomy" id="391625"/>
    <lineage>
        <taxon>Bacteria</taxon>
        <taxon>Pseudomonadati</taxon>
        <taxon>Myxococcota</taxon>
        <taxon>Polyangia</taxon>
        <taxon>Nannocystales</taxon>
        <taxon>Nannocystaceae</taxon>
        <taxon>Plesiocystis</taxon>
    </lineage>
</organism>
<dbReference type="EMBL" id="ABCS01000023">
    <property type="protein sequence ID" value="EDM79064.1"/>
    <property type="molecule type" value="Genomic_DNA"/>
</dbReference>
<dbReference type="Proteomes" id="UP000005801">
    <property type="component" value="Unassembled WGS sequence"/>
</dbReference>
<keyword evidence="1" id="KW-0812">Transmembrane</keyword>
<gene>
    <name evidence="2" type="ORF">PPSIR1_10690</name>
</gene>
<feature type="transmembrane region" description="Helical" evidence="1">
    <location>
        <begin position="477"/>
        <end position="499"/>
    </location>
</feature>
<feature type="transmembrane region" description="Helical" evidence="1">
    <location>
        <begin position="309"/>
        <end position="328"/>
    </location>
</feature>
<keyword evidence="1" id="KW-1133">Transmembrane helix</keyword>
<evidence type="ECO:0000313" key="3">
    <source>
        <dbReference type="Proteomes" id="UP000005801"/>
    </source>
</evidence>
<feature type="transmembrane region" description="Helical" evidence="1">
    <location>
        <begin position="214"/>
        <end position="237"/>
    </location>
</feature>
<comment type="caution">
    <text evidence="2">The sequence shown here is derived from an EMBL/GenBank/DDBJ whole genome shotgun (WGS) entry which is preliminary data.</text>
</comment>
<feature type="transmembrane region" description="Helical" evidence="1">
    <location>
        <begin position="520"/>
        <end position="544"/>
    </location>
</feature>
<feature type="transmembrane region" description="Helical" evidence="1">
    <location>
        <begin position="417"/>
        <end position="439"/>
    </location>
</feature>
<protein>
    <recommendedName>
        <fullName evidence="4">Glycosyltransferase RgtA/B/C/D-like domain-containing protein</fullName>
    </recommendedName>
</protein>
<keyword evidence="3" id="KW-1185">Reference proteome</keyword>
<evidence type="ECO:0008006" key="4">
    <source>
        <dbReference type="Google" id="ProtNLM"/>
    </source>
</evidence>
<dbReference type="AlphaFoldDB" id="A6G4X2"/>
<proteinExistence type="predicted"/>
<feature type="transmembrane region" description="Helical" evidence="1">
    <location>
        <begin position="257"/>
        <end position="275"/>
    </location>
</feature>
<feature type="transmembrane region" description="Helical" evidence="1">
    <location>
        <begin position="107"/>
        <end position="130"/>
    </location>
</feature>
<evidence type="ECO:0000313" key="2">
    <source>
        <dbReference type="EMBL" id="EDM79064.1"/>
    </source>
</evidence>
<feature type="transmembrane region" description="Helical" evidence="1">
    <location>
        <begin position="142"/>
        <end position="161"/>
    </location>
</feature>
<dbReference type="STRING" id="391625.PPSIR1_10690"/>
<sequence length="590" mass="63750">MFVVLVVLVAPWAQMPTDNADSAGMLAHLHAFFEDQDLLYDDEYAELGMSPLFAFVTPRSAGGRGVVSNHWPFGATFLQAPGWLLGRGASELLLATGKVRDGPVARWTIPLLGLSAWAQLVLVGLGVAIWRWLRRRQLGRSLTLTFVLFALFGTPIAYYAIEAPMRPHLWGTVVVSALVMRWYDAVELAHLDPERARGVARGAPKGLEGGLGRALILASLAGLAAAIRPQLAPFCLLVAHERWLATRRLPGAERWRLLISHGLATAAVWALWASLVPRVQWWMYGGVGDYAGEVSHHLWAFLFSTHHGVFTWCPVLVLGLFGLGVGVVRREHGAGLLLVLLAMQVWLDAGTREITPYTVLGTRTWTGGTAFGPRKLVDALPLLIPSVLWIQSFIDGIHERRDEDSGASAARAVRLRWMIAGGGGLACLVTTSLAGAAWIDSAVTSTVLDPERYLIALTLPYDPGAWADAWAMRKVPLAIVGAVSLVVSVPLVAVALAAAKRVGIGGSSGERPPRLPPARIPKLAVAAAVLAPVLAHFWLSILWLNSEAELADHPDRMKAAAEVMNPWHEATVRAIPAHQRLLEARLGDGV</sequence>
<name>A6G4X2_9BACT</name>
<accession>A6G4X2</accession>
<keyword evidence="1" id="KW-0472">Membrane</keyword>
<reference evidence="2 3" key="1">
    <citation type="submission" date="2007-06" db="EMBL/GenBank/DDBJ databases">
        <authorList>
            <person name="Shimkets L."/>
            <person name="Ferriera S."/>
            <person name="Johnson J."/>
            <person name="Kravitz S."/>
            <person name="Beeson K."/>
            <person name="Sutton G."/>
            <person name="Rogers Y.-H."/>
            <person name="Friedman R."/>
            <person name="Frazier M."/>
            <person name="Venter J.C."/>
        </authorList>
    </citation>
    <scope>NUCLEOTIDE SEQUENCE [LARGE SCALE GENOMIC DNA]</scope>
    <source>
        <strain evidence="2 3">SIR-1</strain>
    </source>
</reference>